<gene>
    <name evidence="2" type="ORF">CDN99_07810</name>
</gene>
<proteinExistence type="predicted"/>
<evidence type="ECO:0000313" key="2">
    <source>
        <dbReference type="EMBL" id="OWQ92235.1"/>
    </source>
</evidence>
<feature type="compositionally biased region" description="Polar residues" evidence="1">
    <location>
        <begin position="7"/>
        <end position="19"/>
    </location>
</feature>
<sequence>MDVAMDTVSQTSDSPTPAQYASLEPDPGFRCSDDFLQHLRENNKRFRRERFAEGDMFTVEQAASMIGQTAEQVLELVHSGRALGLVNEQGELRLPFWQFYDSLWPHLPTIKADCVSASEPWGLLNYLESPSRGLREKTPRIALEQGHLDDVLRDARWGPTF</sequence>
<reference evidence="2 3" key="1">
    <citation type="journal article" date="2008" name="Int. J. Syst. Evol. Microbiol.">
        <title>Description of Roseateles aquatilis sp. nov. and Roseateles terrae sp. nov., in the class Betaproteobacteria, and emended description of the genus Roseateles.</title>
        <authorList>
            <person name="Gomila M."/>
            <person name="Bowien B."/>
            <person name="Falsen E."/>
            <person name="Moore E.R."/>
            <person name="Lalucat J."/>
        </authorList>
    </citation>
    <scope>NUCLEOTIDE SEQUENCE [LARGE SCALE GENOMIC DNA]</scope>
    <source>
        <strain evidence="2 3">CCUG 48205</strain>
    </source>
</reference>
<comment type="caution">
    <text evidence="2">The sequence shown here is derived from an EMBL/GenBank/DDBJ whole genome shotgun (WGS) entry which is preliminary data.</text>
</comment>
<accession>A0A246JI35</accession>
<dbReference type="Proteomes" id="UP000197468">
    <property type="component" value="Unassembled WGS sequence"/>
</dbReference>
<protein>
    <recommendedName>
        <fullName evidence="4">DUF2384 domain-containing protein</fullName>
    </recommendedName>
</protein>
<evidence type="ECO:0000313" key="3">
    <source>
        <dbReference type="Proteomes" id="UP000197468"/>
    </source>
</evidence>
<dbReference type="AlphaFoldDB" id="A0A246JI35"/>
<keyword evidence="3" id="KW-1185">Reference proteome</keyword>
<feature type="region of interest" description="Disordered" evidence="1">
    <location>
        <begin position="1"/>
        <end position="25"/>
    </location>
</feature>
<evidence type="ECO:0008006" key="4">
    <source>
        <dbReference type="Google" id="ProtNLM"/>
    </source>
</evidence>
<organism evidence="2 3">
    <name type="scientific">Roseateles aquatilis</name>
    <dbReference type="NCBI Taxonomy" id="431061"/>
    <lineage>
        <taxon>Bacteria</taxon>
        <taxon>Pseudomonadati</taxon>
        <taxon>Pseudomonadota</taxon>
        <taxon>Betaproteobacteria</taxon>
        <taxon>Burkholderiales</taxon>
        <taxon>Sphaerotilaceae</taxon>
        <taxon>Roseateles</taxon>
    </lineage>
</organism>
<evidence type="ECO:0000256" key="1">
    <source>
        <dbReference type="SAM" id="MobiDB-lite"/>
    </source>
</evidence>
<dbReference type="EMBL" id="NIOF01000002">
    <property type="protein sequence ID" value="OWQ92235.1"/>
    <property type="molecule type" value="Genomic_DNA"/>
</dbReference>
<name>A0A246JI35_9BURK</name>